<keyword evidence="2" id="KW-1185">Reference proteome</keyword>
<dbReference type="EMBL" id="LXQA010175332">
    <property type="protein sequence ID" value="MCI29838.1"/>
    <property type="molecule type" value="Genomic_DNA"/>
</dbReference>
<sequence length="37" mass="3934">FDCIGSMSSFKPPDGLYVLTPCSLTALDPCPPLCQES</sequence>
<evidence type="ECO:0000313" key="2">
    <source>
        <dbReference type="Proteomes" id="UP000265520"/>
    </source>
</evidence>
<accession>A0A392QZV0</accession>
<protein>
    <submittedName>
        <fullName evidence="1">Uncharacterized protein</fullName>
    </submittedName>
</protein>
<evidence type="ECO:0000313" key="1">
    <source>
        <dbReference type="EMBL" id="MCI29838.1"/>
    </source>
</evidence>
<dbReference type="AlphaFoldDB" id="A0A392QZV0"/>
<comment type="caution">
    <text evidence="1">The sequence shown here is derived from an EMBL/GenBank/DDBJ whole genome shotgun (WGS) entry which is preliminary data.</text>
</comment>
<reference evidence="1 2" key="1">
    <citation type="journal article" date="2018" name="Front. Plant Sci.">
        <title>Red Clover (Trifolium pratense) and Zigzag Clover (T. medium) - A Picture of Genomic Similarities and Differences.</title>
        <authorList>
            <person name="Dluhosova J."/>
            <person name="Istvanek J."/>
            <person name="Nedelnik J."/>
            <person name="Repkova J."/>
        </authorList>
    </citation>
    <scope>NUCLEOTIDE SEQUENCE [LARGE SCALE GENOMIC DNA]</scope>
    <source>
        <strain evidence="2">cv. 10/8</strain>
        <tissue evidence="1">Leaf</tissue>
    </source>
</reference>
<name>A0A392QZV0_9FABA</name>
<feature type="non-terminal residue" evidence="1">
    <location>
        <position position="1"/>
    </location>
</feature>
<organism evidence="1 2">
    <name type="scientific">Trifolium medium</name>
    <dbReference type="NCBI Taxonomy" id="97028"/>
    <lineage>
        <taxon>Eukaryota</taxon>
        <taxon>Viridiplantae</taxon>
        <taxon>Streptophyta</taxon>
        <taxon>Embryophyta</taxon>
        <taxon>Tracheophyta</taxon>
        <taxon>Spermatophyta</taxon>
        <taxon>Magnoliopsida</taxon>
        <taxon>eudicotyledons</taxon>
        <taxon>Gunneridae</taxon>
        <taxon>Pentapetalae</taxon>
        <taxon>rosids</taxon>
        <taxon>fabids</taxon>
        <taxon>Fabales</taxon>
        <taxon>Fabaceae</taxon>
        <taxon>Papilionoideae</taxon>
        <taxon>50 kb inversion clade</taxon>
        <taxon>NPAAA clade</taxon>
        <taxon>Hologalegina</taxon>
        <taxon>IRL clade</taxon>
        <taxon>Trifolieae</taxon>
        <taxon>Trifolium</taxon>
    </lineage>
</organism>
<dbReference type="Proteomes" id="UP000265520">
    <property type="component" value="Unassembled WGS sequence"/>
</dbReference>
<proteinExistence type="predicted"/>